<dbReference type="FunFam" id="3.30.70.270:FF:000001">
    <property type="entry name" value="Diguanylate cyclase domain protein"/>
    <property type="match status" value="1"/>
</dbReference>
<dbReference type="SMART" id="SM00267">
    <property type="entry name" value="GGDEF"/>
    <property type="match status" value="1"/>
</dbReference>
<dbReference type="InterPro" id="IPR029787">
    <property type="entry name" value="Nucleotide_cyclase"/>
</dbReference>
<keyword evidence="2" id="KW-0597">Phosphoprotein</keyword>
<evidence type="ECO:0000313" key="6">
    <source>
        <dbReference type="EMBL" id="RED52916.1"/>
    </source>
</evidence>
<evidence type="ECO:0000259" key="5">
    <source>
        <dbReference type="PROSITE" id="PS50894"/>
    </source>
</evidence>
<dbReference type="CDD" id="cd01949">
    <property type="entry name" value="GGDEF"/>
    <property type="match status" value="1"/>
</dbReference>
<evidence type="ECO:0000259" key="3">
    <source>
        <dbReference type="PROSITE" id="PS50110"/>
    </source>
</evidence>
<name>A0A3D9HVJ0_9BACL</name>
<dbReference type="SUPFAM" id="SSF52172">
    <property type="entry name" value="CheY-like"/>
    <property type="match status" value="2"/>
</dbReference>
<dbReference type="RefSeq" id="WP_116065637.1">
    <property type="nucleotide sequence ID" value="NZ_QRDZ01000053.1"/>
</dbReference>
<evidence type="ECO:0000256" key="1">
    <source>
        <dbReference type="PROSITE-ProRule" id="PRU00110"/>
    </source>
</evidence>
<dbReference type="Pfam" id="PF00072">
    <property type="entry name" value="Response_reg"/>
    <property type="match status" value="2"/>
</dbReference>
<proteinExistence type="predicted"/>
<gene>
    <name evidence="6" type="ORF">DFP98_1536</name>
</gene>
<dbReference type="GO" id="GO:0000160">
    <property type="term" value="P:phosphorelay signal transduction system"/>
    <property type="evidence" value="ECO:0007669"/>
    <property type="project" value="InterPro"/>
</dbReference>
<dbReference type="OrthoDB" id="9759607at2"/>
<dbReference type="PROSITE" id="PS50894">
    <property type="entry name" value="HPT"/>
    <property type="match status" value="1"/>
</dbReference>
<dbReference type="InterPro" id="IPR008207">
    <property type="entry name" value="Sig_transdc_His_kin_Hpt_dom"/>
</dbReference>
<feature type="modified residue" description="4-aspartylphosphate" evidence="2">
    <location>
        <position position="164"/>
    </location>
</feature>
<dbReference type="PROSITE" id="PS50110">
    <property type="entry name" value="RESPONSE_REGULATORY"/>
    <property type="match status" value="2"/>
</dbReference>
<feature type="modified residue" description="4-aspartylphosphate" evidence="2">
    <location>
        <position position="470"/>
    </location>
</feature>
<feature type="domain" description="GGDEF" evidence="4">
    <location>
        <begin position="271"/>
        <end position="405"/>
    </location>
</feature>
<dbReference type="CDD" id="cd17574">
    <property type="entry name" value="REC_OmpR"/>
    <property type="match status" value="1"/>
</dbReference>
<dbReference type="SUPFAM" id="SSF55073">
    <property type="entry name" value="Nucleotide cyclase"/>
    <property type="match status" value="1"/>
</dbReference>
<accession>A0A3D9HVJ0</accession>
<dbReference type="SUPFAM" id="SSF47226">
    <property type="entry name" value="Histidine-containing phosphotransfer domain, HPT domain"/>
    <property type="match status" value="1"/>
</dbReference>
<organism evidence="6 7">
    <name type="scientific">Cohnella phaseoli</name>
    <dbReference type="NCBI Taxonomy" id="456490"/>
    <lineage>
        <taxon>Bacteria</taxon>
        <taxon>Bacillati</taxon>
        <taxon>Bacillota</taxon>
        <taxon>Bacilli</taxon>
        <taxon>Bacillales</taxon>
        <taxon>Paenibacillaceae</taxon>
        <taxon>Cohnella</taxon>
    </lineage>
</organism>
<dbReference type="AlphaFoldDB" id="A0A3D9HVJ0"/>
<dbReference type="Proteomes" id="UP000256977">
    <property type="component" value="Unassembled WGS sequence"/>
</dbReference>
<evidence type="ECO:0000256" key="2">
    <source>
        <dbReference type="PROSITE-ProRule" id="PRU00169"/>
    </source>
</evidence>
<dbReference type="PANTHER" id="PTHR45138:SF9">
    <property type="entry name" value="DIGUANYLATE CYCLASE DGCM-RELATED"/>
    <property type="match status" value="1"/>
</dbReference>
<protein>
    <submittedName>
        <fullName evidence="6">Diguanylate cyclase (GGDEF)-like protein</fullName>
    </submittedName>
</protein>
<reference evidence="6 7" key="1">
    <citation type="submission" date="2018-07" db="EMBL/GenBank/DDBJ databases">
        <title>Genomic Encyclopedia of Type Strains, Phase III (KMG-III): the genomes of soil and plant-associated and newly described type strains.</title>
        <authorList>
            <person name="Whitman W."/>
        </authorList>
    </citation>
    <scope>NUCLEOTIDE SEQUENCE [LARGE SCALE GENOMIC DNA]</scope>
    <source>
        <strain evidence="6 7">CECT 7287</strain>
    </source>
</reference>
<dbReference type="GO" id="GO:0005886">
    <property type="term" value="C:plasma membrane"/>
    <property type="evidence" value="ECO:0007669"/>
    <property type="project" value="TreeGrafter"/>
</dbReference>
<dbReference type="InterPro" id="IPR043128">
    <property type="entry name" value="Rev_trsase/Diguanyl_cyclase"/>
</dbReference>
<dbReference type="InterPro" id="IPR001789">
    <property type="entry name" value="Sig_transdc_resp-reg_receiver"/>
</dbReference>
<feature type="domain" description="Response regulatory" evidence="3">
    <location>
        <begin position="415"/>
        <end position="537"/>
    </location>
</feature>
<dbReference type="InterPro" id="IPR011006">
    <property type="entry name" value="CheY-like_superfamily"/>
</dbReference>
<dbReference type="GO" id="GO:1902201">
    <property type="term" value="P:negative regulation of bacterial-type flagellum-dependent cell motility"/>
    <property type="evidence" value="ECO:0007669"/>
    <property type="project" value="TreeGrafter"/>
</dbReference>
<dbReference type="PROSITE" id="PS50887">
    <property type="entry name" value="GGDEF"/>
    <property type="match status" value="1"/>
</dbReference>
<evidence type="ECO:0000313" key="7">
    <source>
        <dbReference type="Proteomes" id="UP000256977"/>
    </source>
</evidence>
<dbReference type="GO" id="GO:0043709">
    <property type="term" value="P:cell adhesion involved in single-species biofilm formation"/>
    <property type="evidence" value="ECO:0007669"/>
    <property type="project" value="TreeGrafter"/>
</dbReference>
<evidence type="ECO:0000259" key="4">
    <source>
        <dbReference type="PROSITE" id="PS50887"/>
    </source>
</evidence>
<feature type="modified residue" description="Phosphohistidine" evidence="1">
    <location>
        <position position="36"/>
    </location>
</feature>
<dbReference type="EMBL" id="QRDZ01000053">
    <property type="protein sequence ID" value="RED52916.1"/>
    <property type="molecule type" value="Genomic_DNA"/>
</dbReference>
<dbReference type="Pfam" id="PF00990">
    <property type="entry name" value="GGDEF"/>
    <property type="match status" value="1"/>
</dbReference>
<feature type="domain" description="HPt" evidence="5">
    <location>
        <begin position="1"/>
        <end position="97"/>
    </location>
</feature>
<dbReference type="NCBIfam" id="TIGR00254">
    <property type="entry name" value="GGDEF"/>
    <property type="match status" value="1"/>
</dbReference>
<dbReference type="PANTHER" id="PTHR45138">
    <property type="entry name" value="REGULATORY COMPONENTS OF SENSORY TRANSDUCTION SYSTEM"/>
    <property type="match status" value="1"/>
</dbReference>
<dbReference type="InterPro" id="IPR000160">
    <property type="entry name" value="GGDEF_dom"/>
</dbReference>
<dbReference type="InterPro" id="IPR036641">
    <property type="entry name" value="HPT_dom_sf"/>
</dbReference>
<dbReference type="Gene3D" id="3.30.70.270">
    <property type="match status" value="1"/>
</dbReference>
<dbReference type="InterPro" id="IPR050469">
    <property type="entry name" value="Diguanylate_Cyclase"/>
</dbReference>
<sequence length="543" mass="61989">MKKYQDALLANIRKQLEIWFETGSAVPYEEAERFLHSVKGTSGTIGLTKLYSVSAELLEQIRLRSDDGLWEPEALRAFLIGLIAACFELHQEQETVYPTSGYTYLEGEAPGSQPLILILDDDAALLHYLKEELERCGYYVIATVNPALAIHYFHDRAPDCFILDLIIPEQDGFQVMEAIKEQIRKRYIPTTVISMDVARETRLKAIRMGADDFLNKPLDMEELIVRIERQLARKKQLDELLFIDELTGAYNRKYLDEVFRTLCLEAQRNQESFTMAVLDLDHFKKINDRFGHLIGDRVLADFVAFLKSRIRSSDVLLRYGGEEFILLFPGMREGEVRILLERLGEEFGAIELAAAPEELRATFSAGVIEVTEPDPASCRRWLKLADQALYLAKELGRNRIETANRDAQLTARRLRIALIDDDPIVRALLTEYLREAIRPGKGDIRAYRSGEDFQGDSWHLEKAPCIVILDGMLPGMDGLEVLAYLRSLPDSNQYSAIMLTGRSGNDDIVRALKLGADDYVTKPFRLADLRTRIVRLMQRMDFN</sequence>
<feature type="domain" description="Response regulatory" evidence="3">
    <location>
        <begin position="115"/>
        <end position="231"/>
    </location>
</feature>
<dbReference type="GO" id="GO:0052621">
    <property type="term" value="F:diguanylate cyclase activity"/>
    <property type="evidence" value="ECO:0007669"/>
    <property type="project" value="TreeGrafter"/>
</dbReference>
<dbReference type="SMART" id="SM00448">
    <property type="entry name" value="REC"/>
    <property type="match status" value="2"/>
</dbReference>
<keyword evidence="7" id="KW-1185">Reference proteome</keyword>
<comment type="caution">
    <text evidence="6">The sequence shown here is derived from an EMBL/GenBank/DDBJ whole genome shotgun (WGS) entry which is preliminary data.</text>
</comment>
<dbReference type="Gene3D" id="3.40.50.2300">
    <property type="match status" value="2"/>
</dbReference>